<gene>
    <name evidence="1" type="ORF">B0H17DRAFT_1134080</name>
</gene>
<evidence type="ECO:0000313" key="1">
    <source>
        <dbReference type="EMBL" id="KAJ7690809.1"/>
    </source>
</evidence>
<protein>
    <submittedName>
        <fullName evidence="1">Uncharacterized protein</fullName>
    </submittedName>
</protein>
<keyword evidence="2" id="KW-1185">Reference proteome</keyword>
<proteinExistence type="predicted"/>
<dbReference type="AlphaFoldDB" id="A0AAD7DGG3"/>
<comment type="caution">
    <text evidence="1">The sequence shown here is derived from an EMBL/GenBank/DDBJ whole genome shotgun (WGS) entry which is preliminary data.</text>
</comment>
<reference evidence="1" key="1">
    <citation type="submission" date="2023-03" db="EMBL/GenBank/DDBJ databases">
        <title>Massive genome expansion in bonnet fungi (Mycena s.s.) driven by repeated elements and novel gene families across ecological guilds.</title>
        <authorList>
            <consortium name="Lawrence Berkeley National Laboratory"/>
            <person name="Harder C.B."/>
            <person name="Miyauchi S."/>
            <person name="Viragh M."/>
            <person name="Kuo A."/>
            <person name="Thoen E."/>
            <person name="Andreopoulos B."/>
            <person name="Lu D."/>
            <person name="Skrede I."/>
            <person name="Drula E."/>
            <person name="Henrissat B."/>
            <person name="Morin E."/>
            <person name="Kohler A."/>
            <person name="Barry K."/>
            <person name="LaButti K."/>
            <person name="Morin E."/>
            <person name="Salamov A."/>
            <person name="Lipzen A."/>
            <person name="Mereny Z."/>
            <person name="Hegedus B."/>
            <person name="Baldrian P."/>
            <person name="Stursova M."/>
            <person name="Weitz H."/>
            <person name="Taylor A."/>
            <person name="Grigoriev I.V."/>
            <person name="Nagy L.G."/>
            <person name="Martin F."/>
            <person name="Kauserud H."/>
        </authorList>
    </citation>
    <scope>NUCLEOTIDE SEQUENCE</scope>
    <source>
        <strain evidence="1">CBHHK067</strain>
    </source>
</reference>
<dbReference type="Proteomes" id="UP001221757">
    <property type="component" value="Unassembled WGS sequence"/>
</dbReference>
<sequence>MSFEGYTPFNRLASVNKMSFNLTERTISSNHGYQDLAGAQTHKTHLNSVRRQRTQLRDFLRGDAAAAQRQLDDGEGVLSWWRERARAEHAHEGAVAEDVRADDFDALQVREHRRSVGVDRQRVFGAERKRVEDRVGDRVREELGERQGTQSRQVWEEVQELNAAEGYVAEGQAVQCAVRALDESGDGLQRESVAVDVQGREGGRSEFWGDGKGRQCASIPPGVHDGDVSDAGGAMEIGELLPACDLYQDQRFELPDGKDVHICVGYRL</sequence>
<evidence type="ECO:0000313" key="2">
    <source>
        <dbReference type="Proteomes" id="UP001221757"/>
    </source>
</evidence>
<name>A0AAD7DGG3_MYCRO</name>
<accession>A0AAD7DGG3</accession>
<dbReference type="EMBL" id="JARKIE010000062">
    <property type="protein sequence ID" value="KAJ7690809.1"/>
    <property type="molecule type" value="Genomic_DNA"/>
</dbReference>
<organism evidence="1 2">
    <name type="scientific">Mycena rosella</name>
    <name type="common">Pink bonnet</name>
    <name type="synonym">Agaricus rosellus</name>
    <dbReference type="NCBI Taxonomy" id="1033263"/>
    <lineage>
        <taxon>Eukaryota</taxon>
        <taxon>Fungi</taxon>
        <taxon>Dikarya</taxon>
        <taxon>Basidiomycota</taxon>
        <taxon>Agaricomycotina</taxon>
        <taxon>Agaricomycetes</taxon>
        <taxon>Agaricomycetidae</taxon>
        <taxon>Agaricales</taxon>
        <taxon>Marasmiineae</taxon>
        <taxon>Mycenaceae</taxon>
        <taxon>Mycena</taxon>
    </lineage>
</organism>